<dbReference type="EMBL" id="JABSWW010000001">
    <property type="protein sequence ID" value="NRT88727.1"/>
    <property type="molecule type" value="Genomic_DNA"/>
</dbReference>
<name>A0AAX0B048_CLOBE</name>
<protein>
    <submittedName>
        <fullName evidence="1">Uncharacterized protein</fullName>
    </submittedName>
</protein>
<organism evidence="1 2">
    <name type="scientific">Clostridium beijerinckii</name>
    <name type="common">Clostridium MP</name>
    <dbReference type="NCBI Taxonomy" id="1520"/>
    <lineage>
        <taxon>Bacteria</taxon>
        <taxon>Bacillati</taxon>
        <taxon>Bacillota</taxon>
        <taxon>Clostridia</taxon>
        <taxon>Eubacteriales</taxon>
        <taxon>Clostridiaceae</taxon>
        <taxon>Clostridium</taxon>
    </lineage>
</organism>
<reference evidence="1" key="1">
    <citation type="submission" date="2020-05" db="EMBL/GenBank/DDBJ databases">
        <authorList>
            <person name="Brown S."/>
            <person name="Huntemann M."/>
            <person name="Clum A."/>
            <person name="Spunde A."/>
            <person name="Palaniappan K."/>
            <person name="Ritter S."/>
            <person name="Mikhailova N."/>
            <person name="Chen I.-M."/>
            <person name="Stamatis D."/>
            <person name="Reddy T."/>
            <person name="O'Malley R."/>
            <person name="Daum C."/>
            <person name="Shapiro N."/>
            <person name="Ivanova N."/>
            <person name="Kyrpides N."/>
            <person name="Woyke T."/>
        </authorList>
    </citation>
    <scope>NUCLEOTIDE SEQUENCE</scope>
    <source>
        <strain evidence="1">DJ080</strain>
    </source>
</reference>
<comment type="caution">
    <text evidence="1">The sequence shown here is derived from an EMBL/GenBank/DDBJ whole genome shotgun (WGS) entry which is preliminary data.</text>
</comment>
<gene>
    <name evidence="1" type="ORF">B0H41_002406</name>
</gene>
<evidence type="ECO:0000313" key="2">
    <source>
        <dbReference type="Proteomes" id="UP001193748"/>
    </source>
</evidence>
<sequence length="58" mass="6988">MIKAERNMRADSDMEQIMKEQRKLKALNSLEKRTKNPKLFEKSKNDIKRNIEKIRKGK</sequence>
<dbReference type="RefSeq" id="WP_173710928.1">
    <property type="nucleotide sequence ID" value="NZ_JABSWW010000001.1"/>
</dbReference>
<reference evidence="1" key="2">
    <citation type="journal article" date="2022" name="Nat. Biotechnol.">
        <title>Carbon-negative production of acetone and isopropanol by gas fermentation at industrial pilot scale.</title>
        <authorList>
            <person name="Liew F.E."/>
            <person name="Nogle R."/>
            <person name="Abdalla T."/>
            <person name="Rasor B.J."/>
            <person name="Canter C."/>
            <person name="Jensen R.O."/>
            <person name="Wang L."/>
            <person name="Strutz J."/>
            <person name="Chirania P."/>
            <person name="De Tissera S."/>
            <person name="Mueller A.P."/>
            <person name="Ruan Z."/>
            <person name="Gao A."/>
            <person name="Tran L."/>
            <person name="Engle N.L."/>
            <person name="Bromley J.C."/>
            <person name="Daniell J."/>
            <person name="Conrado R."/>
            <person name="Tschaplinski T.J."/>
            <person name="Giannone R.J."/>
            <person name="Hettich R.L."/>
            <person name="Karim A.S."/>
            <person name="Simpson S.D."/>
            <person name="Brown S.D."/>
            <person name="Leang C."/>
            <person name="Jewett M.C."/>
            <person name="Kopke M."/>
        </authorList>
    </citation>
    <scope>NUCLEOTIDE SEQUENCE</scope>
    <source>
        <strain evidence="1">DJ080</strain>
    </source>
</reference>
<proteinExistence type="predicted"/>
<dbReference type="Proteomes" id="UP001193748">
    <property type="component" value="Unassembled WGS sequence"/>
</dbReference>
<evidence type="ECO:0000313" key="1">
    <source>
        <dbReference type="EMBL" id="NRT88727.1"/>
    </source>
</evidence>
<dbReference type="AlphaFoldDB" id="A0AAX0B048"/>
<accession>A0AAX0B048</accession>